<keyword evidence="3" id="KW-1185">Reference proteome</keyword>
<keyword evidence="1" id="KW-1133">Transmembrane helix</keyword>
<proteinExistence type="predicted"/>
<keyword evidence="1" id="KW-0812">Transmembrane</keyword>
<keyword evidence="1" id="KW-0472">Membrane</keyword>
<evidence type="ECO:0008006" key="4">
    <source>
        <dbReference type="Google" id="ProtNLM"/>
    </source>
</evidence>
<sequence length="101" mass="11519">MTSKLSLKWLRLGAEALPTLLILYSSTLSSPILTLIQLWHHPPCRCTRMLVRRATRGVYTPCSIMKLYGGYEAVVAQKTETNWDRDGTTVNTLRVRKRNAK</sequence>
<feature type="transmembrane region" description="Helical" evidence="1">
    <location>
        <begin position="20"/>
        <end position="39"/>
    </location>
</feature>
<protein>
    <recommendedName>
        <fullName evidence="4">Secreted protein</fullName>
    </recommendedName>
</protein>
<dbReference type="EMBL" id="JAHXZJ010001119">
    <property type="protein sequence ID" value="KAH0553590.1"/>
    <property type="molecule type" value="Genomic_DNA"/>
</dbReference>
<accession>A0AAV7ILK2</accession>
<evidence type="ECO:0000313" key="2">
    <source>
        <dbReference type="EMBL" id="KAH0553590.1"/>
    </source>
</evidence>
<dbReference type="AlphaFoldDB" id="A0AAV7ILK2"/>
<gene>
    <name evidence="2" type="ORF">KQX54_002529</name>
</gene>
<dbReference type="Proteomes" id="UP000826195">
    <property type="component" value="Unassembled WGS sequence"/>
</dbReference>
<comment type="caution">
    <text evidence="2">The sequence shown here is derived from an EMBL/GenBank/DDBJ whole genome shotgun (WGS) entry which is preliminary data.</text>
</comment>
<name>A0AAV7ILK2_COTGL</name>
<organism evidence="2 3">
    <name type="scientific">Cotesia glomerata</name>
    <name type="common">Lepidopteran parasitic wasp</name>
    <name type="synonym">Apanteles glomeratus</name>
    <dbReference type="NCBI Taxonomy" id="32391"/>
    <lineage>
        <taxon>Eukaryota</taxon>
        <taxon>Metazoa</taxon>
        <taxon>Ecdysozoa</taxon>
        <taxon>Arthropoda</taxon>
        <taxon>Hexapoda</taxon>
        <taxon>Insecta</taxon>
        <taxon>Pterygota</taxon>
        <taxon>Neoptera</taxon>
        <taxon>Endopterygota</taxon>
        <taxon>Hymenoptera</taxon>
        <taxon>Apocrita</taxon>
        <taxon>Ichneumonoidea</taxon>
        <taxon>Braconidae</taxon>
        <taxon>Microgastrinae</taxon>
        <taxon>Cotesia</taxon>
    </lineage>
</organism>
<reference evidence="2 3" key="1">
    <citation type="journal article" date="2021" name="J. Hered.">
        <title>A chromosome-level genome assembly of the parasitoid wasp, Cotesia glomerata (Hymenoptera: Braconidae).</title>
        <authorList>
            <person name="Pinto B.J."/>
            <person name="Weis J.J."/>
            <person name="Gamble T."/>
            <person name="Ode P.J."/>
            <person name="Paul R."/>
            <person name="Zaspel J.M."/>
        </authorList>
    </citation>
    <scope>NUCLEOTIDE SEQUENCE [LARGE SCALE GENOMIC DNA]</scope>
    <source>
        <strain evidence="2">CgM1</strain>
    </source>
</reference>
<evidence type="ECO:0000313" key="3">
    <source>
        <dbReference type="Proteomes" id="UP000826195"/>
    </source>
</evidence>
<evidence type="ECO:0000256" key="1">
    <source>
        <dbReference type="SAM" id="Phobius"/>
    </source>
</evidence>